<dbReference type="PROSITE" id="PS51257">
    <property type="entry name" value="PROKAR_LIPOPROTEIN"/>
    <property type="match status" value="1"/>
</dbReference>
<dbReference type="Proteomes" id="UP001163624">
    <property type="component" value="Chromosome"/>
</dbReference>
<keyword evidence="4" id="KW-1185">Reference proteome</keyword>
<organism evidence="3 4">
    <name type="scientific">Pseudomonas triclosanedens</name>
    <dbReference type="NCBI Taxonomy" id="2961893"/>
    <lineage>
        <taxon>Bacteria</taxon>
        <taxon>Pseudomonadati</taxon>
        <taxon>Pseudomonadota</taxon>
        <taxon>Gammaproteobacteria</taxon>
        <taxon>Pseudomonadales</taxon>
        <taxon>Pseudomonadaceae</taxon>
        <taxon>Pseudomonas</taxon>
    </lineage>
</organism>
<evidence type="ECO:0000256" key="2">
    <source>
        <dbReference type="SAM" id="SignalP"/>
    </source>
</evidence>
<protein>
    <recommendedName>
        <fullName evidence="5">Lipoprotein</fullName>
    </recommendedName>
</protein>
<evidence type="ECO:0000313" key="4">
    <source>
        <dbReference type="Proteomes" id="UP001163624"/>
    </source>
</evidence>
<dbReference type="EMBL" id="CP113432">
    <property type="protein sequence ID" value="WAI49800.1"/>
    <property type="molecule type" value="Genomic_DNA"/>
</dbReference>
<sequence length="379" mass="41216">MNSRCFTSAISSRRRRCGFLVLFLLALAGCSHRAPEPVAPVSESTWRQVDADIGAASLAATSQARAYAEDAMQRWMDLVYQRTDSQFIPWFSSYWTQQWLSMKVAWYKLGSHGDPDPTVDRLAVYLQEQYRKQVLLPVAREVDPDAVMEQATRHYVELLAQALREIPQRRGVPQKAFDERLMSIPAIALGPPASRNASLYEVVTAKDIGKLPAFAALMQEIRSAAGKAGAGTRVNGVSPVARRTSAKLVSELKNRSVAGVVASAAGKVAGSVISVAFTLFSVASNDHDRPEVEGQLRKEINAAFDEQWLALMRDPEGGVMAGVDHLGGQVQDSLVGRLSQPEEEESETQSFGTSQGPPIDASGGFRVLRQGQGYAAPTP</sequence>
<evidence type="ECO:0008006" key="5">
    <source>
        <dbReference type="Google" id="ProtNLM"/>
    </source>
</evidence>
<feature type="region of interest" description="Disordered" evidence="1">
    <location>
        <begin position="335"/>
        <end position="379"/>
    </location>
</feature>
<evidence type="ECO:0000256" key="1">
    <source>
        <dbReference type="SAM" id="MobiDB-lite"/>
    </source>
</evidence>
<keyword evidence="2" id="KW-0732">Signal</keyword>
<accession>A0ABY7A0J4</accession>
<evidence type="ECO:0000313" key="3">
    <source>
        <dbReference type="EMBL" id="WAI49800.1"/>
    </source>
</evidence>
<dbReference type="RefSeq" id="WP_254469792.1">
    <property type="nucleotide sequence ID" value="NZ_CP113432.1"/>
</dbReference>
<feature type="signal peptide" evidence="2">
    <location>
        <begin position="1"/>
        <end position="33"/>
    </location>
</feature>
<reference evidence="3" key="1">
    <citation type="submission" date="2022-11" db="EMBL/GenBank/DDBJ databases">
        <title>Pseudomonas triclosanedens sp. nov., a triclosan degrader isolated from activated sludge.</title>
        <authorList>
            <person name="Yin Y."/>
            <person name="Lu Z."/>
        </authorList>
    </citation>
    <scope>NUCLEOTIDE SEQUENCE</scope>
    <source>
        <strain evidence="3">ZM23</strain>
    </source>
</reference>
<gene>
    <name evidence="3" type="ORF">OU419_00610</name>
</gene>
<proteinExistence type="predicted"/>
<name>A0ABY7A0J4_9PSED</name>
<feature type="chain" id="PRO_5046368993" description="Lipoprotein" evidence="2">
    <location>
        <begin position="34"/>
        <end position="379"/>
    </location>
</feature>